<dbReference type="PANTHER" id="PTHR43615">
    <property type="entry name" value="PHOSPHOENOLPYRUVATE SYNTHASE-RELATED"/>
    <property type="match status" value="1"/>
</dbReference>
<dbReference type="Gene3D" id="3.50.30.10">
    <property type="entry name" value="Phosphohistidine domain"/>
    <property type="match status" value="1"/>
</dbReference>
<feature type="domain" description="PEP-utilising enzyme mobile" evidence="3">
    <location>
        <begin position="798"/>
        <end position="868"/>
    </location>
</feature>
<dbReference type="InterPro" id="IPR036637">
    <property type="entry name" value="Phosphohistidine_dom_sf"/>
</dbReference>
<dbReference type="GO" id="GO:0005524">
    <property type="term" value="F:ATP binding"/>
    <property type="evidence" value="ECO:0007669"/>
    <property type="project" value="UniProtKB-KW"/>
</dbReference>
<keyword evidence="5" id="KW-0670">Pyruvate</keyword>
<sequence length="878" mass="96849">MQQYVIFFNQINRSSLPLVGGKGANLGEMTQAGFPVPSGFCVTTLAYRDFVATSPAMEAFFAKLSNIDASDLHQVREIGQGIREHLQQVAIPGKITAEILHAWKKTGTENYYAVRSSATAEDLPNASFAGQQDTYLNIKGQEELLTHVRKCWASLFTDRAIVYRTKNGFDHREVYLSIVIQQMVIPEVSGIMFTADPVNGNRTVVSIDASFGLGEALVSGLVTADLYKVKDHVILNKKIARKKLAIYAVPEGGTVTQELPAAQQEQQVLTDSQIIDLAGLGKKIEKHYGQPQDIEFCVAQNDFYIVQSRPITTLYPLPDMPQQPVRVMLSFGHAQMMTDAFKPLGLSVLQNMVSQRLFKAAGGRIFLDLSDILHNKLARLIFPKVLSNADEAMSRAIDVVIKRPEFLKGRQLREADAVNASTVGKILMPVMKQVWTILRSGDPKAGREHVDKFMQQHMAQTRQALCGVQGAERIKAVKKQCDSIFTELIPNIGPYLLAGLLANVLLKKICIRKFGNQTEVDLLNKSLPGNVTSEMGLALGDLADKVRNLPDVQEYLKVAKDQSFFSGLDEVPGGRQCKAEFAAFIDKYGMRCPGEIDITTPRWYETPTRLTSAIFSNIQSLKPGEHRERFARGEKEAAEAARRILQAEEGRLTSKPVSRLINVYRNLGGLREHHKFLMISVIGECKQAILAEARQMAATGILEQAEDSYYLTLDELHQLLQGNMAKPVTELVARRKAQYQRYQELKPPRVMTSEGEIVIVPPRRDHIPAGALLGSPVSAGVAEGIARVILRPEEAVLKAGEILIAPHTDPGWTPLFQSAIAIVTEVGGLMTHGAVVAREYGIPAVVGVDEATTLIKNGERIRVDGTQGLIEFLSTPNE</sequence>
<protein>
    <submittedName>
        <fullName evidence="5">Putative phosphoenolpyruvate synthase</fullName>
    </submittedName>
</protein>
<proteinExistence type="predicted"/>
<evidence type="ECO:0000256" key="2">
    <source>
        <dbReference type="ARBA" id="ARBA00022840"/>
    </source>
</evidence>
<keyword evidence="2" id="KW-0067">ATP-binding</keyword>
<dbReference type="InterPro" id="IPR013815">
    <property type="entry name" value="ATP_grasp_subdomain_1"/>
</dbReference>
<dbReference type="InterPro" id="IPR002192">
    <property type="entry name" value="PPDK_AMP/ATP-bd"/>
</dbReference>
<dbReference type="Pfam" id="PF01326">
    <property type="entry name" value="PPDK_N"/>
    <property type="match status" value="1"/>
</dbReference>
<name>A0A212LMW9_9FIRM</name>
<keyword evidence="1" id="KW-0547">Nucleotide-binding</keyword>
<dbReference type="Gene3D" id="3.30.470.20">
    <property type="entry name" value="ATP-grasp fold, B domain"/>
    <property type="match status" value="1"/>
</dbReference>
<dbReference type="SUPFAM" id="SSF56059">
    <property type="entry name" value="Glutathione synthetase ATP-binding domain-like"/>
    <property type="match status" value="1"/>
</dbReference>
<gene>
    <name evidence="5" type="primary">pps</name>
    <name evidence="5" type="ORF">KL86SPO_20289</name>
</gene>
<dbReference type="NCBIfam" id="NF004878">
    <property type="entry name" value="PRK06241.1-3"/>
    <property type="match status" value="1"/>
</dbReference>
<dbReference type="NCBIfam" id="NF004877">
    <property type="entry name" value="PRK06241.1-2"/>
    <property type="match status" value="1"/>
</dbReference>
<dbReference type="RefSeq" id="WP_288183294.1">
    <property type="nucleotide sequence ID" value="NZ_LT608335.1"/>
</dbReference>
<evidence type="ECO:0000313" key="5">
    <source>
        <dbReference type="EMBL" id="SCM78885.1"/>
    </source>
</evidence>
<evidence type="ECO:0000259" key="4">
    <source>
        <dbReference type="Pfam" id="PF01326"/>
    </source>
</evidence>
<evidence type="ECO:0000259" key="3">
    <source>
        <dbReference type="Pfam" id="PF00391"/>
    </source>
</evidence>
<dbReference type="PANTHER" id="PTHR43615:SF1">
    <property type="entry name" value="PPDK_N DOMAIN-CONTAINING PROTEIN"/>
    <property type="match status" value="1"/>
</dbReference>
<feature type="domain" description="Pyruvate phosphate dikinase AMP/ATP-binding" evidence="4">
    <location>
        <begin position="17"/>
        <end position="314"/>
    </location>
</feature>
<dbReference type="EMBL" id="FMJE01000002">
    <property type="protein sequence ID" value="SCM78885.1"/>
    <property type="molecule type" value="Genomic_DNA"/>
</dbReference>
<reference evidence="5" key="1">
    <citation type="submission" date="2016-08" db="EMBL/GenBank/DDBJ databases">
        <authorList>
            <person name="Seilhamer J.J."/>
        </authorList>
    </citation>
    <scope>NUCLEOTIDE SEQUENCE</scope>
    <source>
        <strain evidence="5">86</strain>
    </source>
</reference>
<evidence type="ECO:0000256" key="1">
    <source>
        <dbReference type="ARBA" id="ARBA00022741"/>
    </source>
</evidence>
<dbReference type="InterPro" id="IPR051549">
    <property type="entry name" value="PEP_Utilizing_Enz"/>
</dbReference>
<dbReference type="Gene3D" id="3.30.1490.20">
    <property type="entry name" value="ATP-grasp fold, A domain"/>
    <property type="match status" value="1"/>
</dbReference>
<dbReference type="Pfam" id="PF00391">
    <property type="entry name" value="PEP-utilizers"/>
    <property type="match status" value="1"/>
</dbReference>
<dbReference type="FunFam" id="3.30.1490.20:FF:000010">
    <property type="entry name" value="Phosphoenolpyruvate synthase"/>
    <property type="match status" value="1"/>
</dbReference>
<dbReference type="GO" id="GO:0016301">
    <property type="term" value="F:kinase activity"/>
    <property type="evidence" value="ECO:0007669"/>
    <property type="project" value="InterPro"/>
</dbReference>
<organism evidence="5">
    <name type="scientific">uncultured Sporomusa sp</name>
    <dbReference type="NCBI Taxonomy" id="307249"/>
    <lineage>
        <taxon>Bacteria</taxon>
        <taxon>Bacillati</taxon>
        <taxon>Bacillota</taxon>
        <taxon>Negativicutes</taxon>
        <taxon>Selenomonadales</taxon>
        <taxon>Sporomusaceae</taxon>
        <taxon>Sporomusa</taxon>
        <taxon>environmental samples</taxon>
    </lineage>
</organism>
<dbReference type="InterPro" id="IPR008279">
    <property type="entry name" value="PEP-util_enz_mobile_dom"/>
</dbReference>
<dbReference type="AlphaFoldDB" id="A0A212LMW9"/>
<dbReference type="SUPFAM" id="SSF52009">
    <property type="entry name" value="Phosphohistidine domain"/>
    <property type="match status" value="1"/>
</dbReference>
<accession>A0A212LMW9</accession>